<keyword evidence="5" id="KW-1133">Transmembrane helix</keyword>
<dbReference type="PANTHER" id="PTHR43531">
    <property type="entry name" value="PROTEIN ICFG"/>
    <property type="match status" value="1"/>
</dbReference>
<dbReference type="InterPro" id="IPR004090">
    <property type="entry name" value="Chemotax_Me-accpt_rcpt"/>
</dbReference>
<evidence type="ECO:0000259" key="7">
    <source>
        <dbReference type="PROSITE" id="PS50885"/>
    </source>
</evidence>
<feature type="domain" description="HAMP" evidence="7">
    <location>
        <begin position="218"/>
        <end position="270"/>
    </location>
</feature>
<dbReference type="RefSeq" id="WP_339090418.1">
    <property type="nucleotide sequence ID" value="NZ_LR743507.1"/>
</dbReference>
<sequence>MFDLSNLKIGARLGLGFALLLLLQLVITGIGLHQMTNLSDRIAFATEVGARKLDLLNNVQSAIGKRAIAARNLALVADRAAQKGDVDLVTRSQQEIDTGMASLGTIIANPVFASDEERRMFEKLRTLEAQYLPIAQKVLTLATGQQTDAAIKMLTQECMPLLNQVLAHVSGFQELLKKSADESAASAQATYQSARWLMLAISGASLVGGLLLAFRMTRSITRPLGQAVSVAQQVASGDLTARIEVTDTSEAGMLMGALRSMNDELAKVVGQVRAGTDSIATASGQIASGNRDLSSRTEEQASSLEQTAASMQELTSTVKQNADNARLANQLAGSASLVASRGGEVVEQVVEKMASINASSKKVVEIISVIDGISFQTNILALNAAVEAARAGEQGRGFAVVASEVRSLAQRSAAAAKEIKTLIGDSVGEVDAGSALVNEAGKTMEEIVGSVRRVTDIMAEITAASQEQSAGIEQVNDAIKQMDRTTQQNAALVEEASAAAQSMNDQAAGLVHAVSMFKLR</sequence>
<feature type="domain" description="Methyl-accepting transducer" evidence="6">
    <location>
        <begin position="275"/>
        <end position="504"/>
    </location>
</feature>
<dbReference type="SMART" id="SM00283">
    <property type="entry name" value="MA"/>
    <property type="match status" value="1"/>
</dbReference>
<dbReference type="Pfam" id="PF00672">
    <property type="entry name" value="HAMP"/>
    <property type="match status" value="1"/>
</dbReference>
<feature type="transmembrane region" description="Helical" evidence="5">
    <location>
        <begin position="196"/>
        <end position="214"/>
    </location>
</feature>
<keyword evidence="2" id="KW-0488">Methylation</keyword>
<dbReference type="GO" id="GO:0004888">
    <property type="term" value="F:transmembrane signaling receptor activity"/>
    <property type="evidence" value="ECO:0007669"/>
    <property type="project" value="InterPro"/>
</dbReference>
<dbReference type="CDD" id="cd11386">
    <property type="entry name" value="MCP_signal"/>
    <property type="match status" value="1"/>
</dbReference>
<dbReference type="PRINTS" id="PR00260">
    <property type="entry name" value="CHEMTRNSDUCR"/>
</dbReference>
<evidence type="ECO:0000256" key="1">
    <source>
        <dbReference type="ARBA" id="ARBA00004370"/>
    </source>
</evidence>
<dbReference type="PANTHER" id="PTHR43531:SF14">
    <property type="entry name" value="METHYL-ACCEPTING CHEMOTAXIS PROTEIN I-RELATED"/>
    <property type="match status" value="1"/>
</dbReference>
<evidence type="ECO:0000256" key="4">
    <source>
        <dbReference type="PROSITE-ProRule" id="PRU00284"/>
    </source>
</evidence>
<evidence type="ECO:0000259" key="6">
    <source>
        <dbReference type="PROSITE" id="PS50111"/>
    </source>
</evidence>
<comment type="subcellular location">
    <subcellularLocation>
        <location evidence="1">Membrane</location>
    </subcellularLocation>
</comment>
<evidence type="ECO:0000256" key="2">
    <source>
        <dbReference type="ARBA" id="ARBA00022481"/>
    </source>
</evidence>
<dbReference type="SMART" id="SM00304">
    <property type="entry name" value="HAMP"/>
    <property type="match status" value="1"/>
</dbReference>
<dbReference type="AlphaFoldDB" id="A0A679J7A2"/>
<dbReference type="GO" id="GO:0005886">
    <property type="term" value="C:plasma membrane"/>
    <property type="evidence" value="ECO:0007669"/>
    <property type="project" value="TreeGrafter"/>
</dbReference>
<dbReference type="GO" id="GO:0007165">
    <property type="term" value="P:signal transduction"/>
    <property type="evidence" value="ECO:0007669"/>
    <property type="project" value="UniProtKB-KW"/>
</dbReference>
<dbReference type="InterPro" id="IPR047347">
    <property type="entry name" value="YvaQ-like_sensor"/>
</dbReference>
<evidence type="ECO:0000256" key="3">
    <source>
        <dbReference type="ARBA" id="ARBA00029447"/>
    </source>
</evidence>
<dbReference type="CDD" id="cd19411">
    <property type="entry name" value="MCP2201-like_sensor"/>
    <property type="match status" value="1"/>
</dbReference>
<dbReference type="EMBL" id="LR743507">
    <property type="protein sequence ID" value="CAA2104506.1"/>
    <property type="molecule type" value="Genomic_DNA"/>
</dbReference>
<dbReference type="Pfam" id="PF00015">
    <property type="entry name" value="MCPsignal"/>
    <property type="match status" value="1"/>
</dbReference>
<dbReference type="PROSITE" id="PS50885">
    <property type="entry name" value="HAMP"/>
    <property type="match status" value="1"/>
</dbReference>
<organism evidence="8">
    <name type="scientific">Variovorax paradoxus</name>
    <dbReference type="NCBI Taxonomy" id="34073"/>
    <lineage>
        <taxon>Bacteria</taxon>
        <taxon>Pseudomonadati</taxon>
        <taxon>Pseudomonadota</taxon>
        <taxon>Betaproteobacteria</taxon>
        <taxon>Burkholderiales</taxon>
        <taxon>Comamonadaceae</taxon>
        <taxon>Variovorax</taxon>
    </lineage>
</organism>
<dbReference type="InterPro" id="IPR024478">
    <property type="entry name" value="HlyB_4HB_MCP"/>
</dbReference>
<dbReference type="Gene3D" id="1.10.287.950">
    <property type="entry name" value="Methyl-accepting chemotaxis protein"/>
    <property type="match status" value="1"/>
</dbReference>
<protein>
    <submittedName>
        <fullName evidence="8">Methyl-accepting chemotaxis protein I</fullName>
    </submittedName>
</protein>
<dbReference type="Pfam" id="PF12729">
    <property type="entry name" value="4HB_MCP_1"/>
    <property type="match status" value="1"/>
</dbReference>
<keyword evidence="5" id="KW-0472">Membrane</keyword>
<keyword evidence="4" id="KW-0807">Transducer</keyword>
<dbReference type="InterPro" id="IPR051310">
    <property type="entry name" value="MCP_chemotaxis"/>
</dbReference>
<dbReference type="PROSITE" id="PS50111">
    <property type="entry name" value="CHEMOTAXIS_TRANSDUC_2"/>
    <property type="match status" value="1"/>
</dbReference>
<evidence type="ECO:0000256" key="5">
    <source>
        <dbReference type="SAM" id="Phobius"/>
    </source>
</evidence>
<dbReference type="InterPro" id="IPR003660">
    <property type="entry name" value="HAMP_dom"/>
</dbReference>
<dbReference type="CDD" id="cd06225">
    <property type="entry name" value="HAMP"/>
    <property type="match status" value="1"/>
</dbReference>
<comment type="similarity">
    <text evidence="3">Belongs to the methyl-accepting chemotaxis (MCP) protein family.</text>
</comment>
<evidence type="ECO:0000313" key="8">
    <source>
        <dbReference type="EMBL" id="CAA2104506.1"/>
    </source>
</evidence>
<accession>A0A679J7A2</accession>
<name>A0A679J7A2_VARPD</name>
<dbReference type="FunFam" id="1.10.287.950:FF:000001">
    <property type="entry name" value="Methyl-accepting chemotaxis sensory transducer"/>
    <property type="match status" value="1"/>
</dbReference>
<dbReference type="SUPFAM" id="SSF58104">
    <property type="entry name" value="Methyl-accepting chemotaxis protein (MCP) signaling domain"/>
    <property type="match status" value="1"/>
</dbReference>
<dbReference type="GO" id="GO:0006935">
    <property type="term" value="P:chemotaxis"/>
    <property type="evidence" value="ECO:0007669"/>
    <property type="project" value="InterPro"/>
</dbReference>
<keyword evidence="5" id="KW-0812">Transmembrane</keyword>
<gene>
    <name evidence="8" type="primary">tsr_1</name>
    <name evidence="8" type="ORF">VVAX_02801</name>
</gene>
<reference evidence="8" key="1">
    <citation type="submission" date="2019-12" db="EMBL/GenBank/DDBJ databases">
        <authorList>
            <person name="Cremers G."/>
        </authorList>
    </citation>
    <scope>NUCLEOTIDE SEQUENCE</scope>
    <source>
        <strain evidence="8">Vvax</strain>
    </source>
</reference>
<dbReference type="InterPro" id="IPR004089">
    <property type="entry name" value="MCPsignal_dom"/>
</dbReference>
<proteinExistence type="inferred from homology"/>